<dbReference type="InterPro" id="IPR004176">
    <property type="entry name" value="Clp_R_N"/>
</dbReference>
<gene>
    <name evidence="4" type="ORF">J4573_48725</name>
</gene>
<protein>
    <recommendedName>
        <fullName evidence="3">Clp R domain-containing protein</fullName>
    </recommendedName>
</protein>
<dbReference type="Proteomes" id="UP000669179">
    <property type="component" value="Unassembled WGS sequence"/>
</dbReference>
<dbReference type="PROSITE" id="PS51903">
    <property type="entry name" value="CLP_R"/>
    <property type="match status" value="1"/>
</dbReference>
<evidence type="ECO:0000256" key="2">
    <source>
        <dbReference type="SAM" id="MobiDB-lite"/>
    </source>
</evidence>
<evidence type="ECO:0000313" key="5">
    <source>
        <dbReference type="Proteomes" id="UP000669179"/>
    </source>
</evidence>
<dbReference type="RefSeq" id="WP_208263275.1">
    <property type="nucleotide sequence ID" value="NZ_JAGEOJ010000031.1"/>
</dbReference>
<evidence type="ECO:0000256" key="1">
    <source>
        <dbReference type="PROSITE-ProRule" id="PRU01251"/>
    </source>
</evidence>
<dbReference type="EMBL" id="JAGEOJ010000031">
    <property type="protein sequence ID" value="MBO2455047.1"/>
    <property type="molecule type" value="Genomic_DNA"/>
</dbReference>
<feature type="domain" description="Clp R" evidence="3">
    <location>
        <begin position="1"/>
        <end position="70"/>
    </location>
</feature>
<evidence type="ECO:0000313" key="4">
    <source>
        <dbReference type="EMBL" id="MBO2455047.1"/>
    </source>
</evidence>
<evidence type="ECO:0000259" key="3">
    <source>
        <dbReference type="PROSITE" id="PS51903"/>
    </source>
</evidence>
<accession>A0A939TCY5</accession>
<dbReference type="AlphaFoldDB" id="A0A939TCY5"/>
<name>A0A939TCY5_9ACTN</name>
<feature type="region of interest" description="Disordered" evidence="2">
    <location>
        <begin position="75"/>
        <end position="97"/>
    </location>
</feature>
<sequence length="159" mass="16733">MASEFALYLQAVTEQAAVEAQQTGSATIEAEHLLLAIATAEQDEVQGLLGSVGLDRQGFRDALEGEFRQSLGAAGISFPEDGLPGPSPSPGKPSRLGTSAKLVIERGMIAAGTKKKLRPEHLLLGVLELNVGTVPRALDVAGVDRAEFKARVRESLSDE</sequence>
<dbReference type="SUPFAM" id="SSF81923">
    <property type="entry name" value="Double Clp-N motif"/>
    <property type="match status" value="1"/>
</dbReference>
<keyword evidence="1" id="KW-0677">Repeat</keyword>
<dbReference type="InterPro" id="IPR036628">
    <property type="entry name" value="Clp_N_dom_sf"/>
</dbReference>
<organism evidence="4 5">
    <name type="scientific">Actinomadura barringtoniae</name>
    <dbReference type="NCBI Taxonomy" id="1427535"/>
    <lineage>
        <taxon>Bacteria</taxon>
        <taxon>Bacillati</taxon>
        <taxon>Actinomycetota</taxon>
        <taxon>Actinomycetes</taxon>
        <taxon>Streptosporangiales</taxon>
        <taxon>Thermomonosporaceae</taxon>
        <taxon>Actinomadura</taxon>
    </lineage>
</organism>
<proteinExistence type="predicted"/>
<reference evidence="4" key="1">
    <citation type="submission" date="2021-03" db="EMBL/GenBank/DDBJ databases">
        <authorList>
            <person name="Kanchanasin P."/>
            <person name="Saeng-In P."/>
            <person name="Phongsopitanun W."/>
            <person name="Yuki M."/>
            <person name="Kudo T."/>
            <person name="Ohkuma M."/>
            <person name="Tanasupawat S."/>
        </authorList>
    </citation>
    <scope>NUCLEOTIDE SEQUENCE</scope>
    <source>
        <strain evidence="4">GKU 128</strain>
    </source>
</reference>
<comment type="caution">
    <text evidence="4">The sequence shown here is derived from an EMBL/GenBank/DDBJ whole genome shotgun (WGS) entry which is preliminary data.</text>
</comment>
<keyword evidence="5" id="KW-1185">Reference proteome</keyword>
<dbReference type="Gene3D" id="1.10.1780.10">
    <property type="entry name" value="Clp, N-terminal domain"/>
    <property type="match status" value="1"/>
</dbReference>